<feature type="compositionally biased region" description="Basic and acidic residues" evidence="10">
    <location>
        <begin position="394"/>
        <end position="413"/>
    </location>
</feature>
<dbReference type="CTD" id="22832"/>
<feature type="region of interest" description="Disordered" evidence="10">
    <location>
        <begin position="385"/>
        <end position="755"/>
    </location>
</feature>
<reference evidence="12" key="1">
    <citation type="submission" date="2025-08" db="UniProtKB">
        <authorList>
            <consortium name="RefSeq"/>
        </authorList>
    </citation>
    <scope>IDENTIFICATION</scope>
</reference>
<feature type="compositionally biased region" description="Low complexity" evidence="10">
    <location>
        <begin position="148"/>
        <end position="162"/>
    </location>
</feature>
<feature type="region of interest" description="Disordered" evidence="10">
    <location>
        <begin position="21"/>
        <end position="65"/>
    </location>
</feature>
<keyword evidence="4" id="KW-0963">Cytoplasm</keyword>
<evidence type="ECO:0000256" key="10">
    <source>
        <dbReference type="SAM" id="MobiDB-lite"/>
    </source>
</evidence>
<feature type="region of interest" description="Disordered" evidence="10">
    <location>
        <begin position="132"/>
        <end position="359"/>
    </location>
</feature>
<feature type="compositionally biased region" description="Low complexity" evidence="10">
    <location>
        <begin position="786"/>
        <end position="797"/>
    </location>
</feature>
<feature type="compositionally biased region" description="Basic and acidic residues" evidence="10">
    <location>
        <begin position="304"/>
        <end position="327"/>
    </location>
</feature>
<evidence type="ECO:0000256" key="1">
    <source>
        <dbReference type="ARBA" id="ARBA00004114"/>
    </source>
</evidence>
<dbReference type="GO" id="GO:0005879">
    <property type="term" value="C:axonemal microtubule"/>
    <property type="evidence" value="ECO:0007669"/>
    <property type="project" value="TreeGrafter"/>
</dbReference>
<feature type="coiled-coil region" evidence="9">
    <location>
        <begin position="995"/>
        <end position="1043"/>
    </location>
</feature>
<feature type="compositionally biased region" description="Basic and acidic residues" evidence="10">
    <location>
        <begin position="1275"/>
        <end position="1291"/>
    </location>
</feature>
<feature type="compositionally biased region" description="Low complexity" evidence="10">
    <location>
        <begin position="270"/>
        <end position="284"/>
    </location>
</feature>
<feature type="compositionally biased region" description="Low complexity" evidence="10">
    <location>
        <begin position="688"/>
        <end position="705"/>
    </location>
</feature>
<feature type="compositionally biased region" description="Basic and acidic residues" evidence="10">
    <location>
        <begin position="527"/>
        <end position="537"/>
    </location>
</feature>
<feature type="region of interest" description="Disordered" evidence="10">
    <location>
        <begin position="1167"/>
        <end position="1198"/>
    </location>
</feature>
<feature type="region of interest" description="Disordered" evidence="10">
    <location>
        <begin position="90"/>
        <end position="116"/>
    </location>
</feature>
<feature type="compositionally biased region" description="Basic and acidic residues" evidence="10">
    <location>
        <begin position="482"/>
        <end position="492"/>
    </location>
</feature>
<sequence>MSRRLTTEELDLQFEQFLKESVSDDSVELGSKHPSVLDSLGKPPPPRAERQRAPPARPWWQDDDDDGFGECSAHFGVAFLKKPVKRRFLKGKKPSVEENQPNEIPEEGTHQSHSLSLFPTSESACQFLQLSLSPYPDHAPEPLRGPASQSRPPVLLLSPPRQTQTGQRHRPHHRSQRAPWPRITIPRMPQHRTVHSPQDTVRKLHQQFPVLVPSENSSHSAPRRRGRQTSHDSSDRMPGTTTSSHRRDASGNASGLEATITDSSHDAPVESSSSEGSDGLLGSSRTFRKSLRKSQPIQEEDEEKPQRRASEDGEEQRGADFLSRDSLEPDESMMASGPLGVASRSGLDTLEEEEEEERRRFFARLEGGANSTIDYSWLNREMESTGSTLTTLLRKTEVPGDLKEEKNKPRVPEKLSPGGSADYSEDFDEDEASEREKGHQEQSPESPGMLAKVSLHDSLNSTDGGLAPAEAPGSHGEEEEEEGRKEEDEAHAAETPAVAHASGQSYGQSGASEVEALQEAYRQLSRSAEESEVREQRSSLAAGEVTSRPLSPVVLFTSTLKPVSTTESDLPTAEELMRPIGPDSSFARGFSLHPVSEVEQKSEVRESQEKSPARGGSEEEERRRRRRGLSQRHRATGALLRRCADSWRSRRRRHHGNHLATRPRPGNDSLLGVRPSSPRPPLPRTRLKSLLPNPARPRAGRPNLASTSGTVRTRETAKPPSPQVRRKRQGQDQDQDQDQPPSRIPTLGQTQTVKVADSEPSLRLSSELVASVQSFAAFLQQQVEASSSISSSIPPKSLDMETAHTRTPALSKPPEEDADGDGGRAGAGGLEAPPLVPQLADRSALEHLRLQLAQRERALDLREQQLQEEHSRQISTLKQENYLLHSKLRQVEDEGQKGVQSPGQASDLVSEEKLRHLEKEVREQETLLQGYHQENEKLYLQVKALQAQNKRNEEAMFTENQRLLHELAITKDKMNRNSVQRTVGVVGTCEQGYNVADLLAQVKGLERAEARLQEEARRLRQDKQALQLDLDMMKKERDLAKIQTLHTSGDLGFELKMQEQRHQEEVTALKKRLQWYAENQELLDRDAGRLRAATAEVKNLTEQVERLRSQVDNRASQQQRRMKERAADAKRIQDLERQVKEMEEILRRRHPNSLPALMYAAAAAPLPASGADEDQEEGGGGVAKRAEKPDGSPNAPPQSAALLERRVHRLEAELENRDEDAKRSLRAMEQQFVKVKLQYEQRIDVLQRQLSERCQTPRKTGGKEEGEEEASVHSLQEEVRKLKEAQQERESSLQAEVASLQEQLQKLQGAQQQRSPGAYTQRHQRQAEEAQSARVERLTSELAAKSRSLQELTRTLERLQRERRTMLSGHWAGTGAGVKGHEVKSFPATQDEKAYQPAAFAGSHISEVLAESDGLRERLEKLEQESQQEREALQAAATHAQTELQRVKEHSAQQLASLSVDHKRELEILLGRHALEHSTSKVAELTNQVSSHEIMVRHLRDQLKELQGTKEALTVSKLREDTLQHQLTRLLEELKQAKEAHSPELRHFTSLERKIHNMELRYSEREKELQQVIAETRVATQAELQGELERWKRLAQSRSRELDAFRLELDAILDVLRELQRQGVVIPAPEHTTRIPWGR</sequence>
<feature type="coiled-coil region" evidence="9">
    <location>
        <begin position="1482"/>
        <end position="1575"/>
    </location>
</feature>
<feature type="compositionally biased region" description="Basic and acidic residues" evidence="10">
    <location>
        <begin position="596"/>
        <end position="622"/>
    </location>
</feature>
<feature type="coiled-coil region" evidence="9">
    <location>
        <begin position="1405"/>
        <end position="1450"/>
    </location>
</feature>
<dbReference type="GO" id="GO:0005814">
    <property type="term" value="C:centriole"/>
    <property type="evidence" value="ECO:0007669"/>
    <property type="project" value="UniProtKB-SubCell"/>
</dbReference>
<feature type="coiled-coil region" evidence="9">
    <location>
        <begin position="1083"/>
        <end position="1145"/>
    </location>
</feature>
<gene>
    <name evidence="12" type="primary">cep162</name>
</gene>
<feature type="compositionally biased region" description="Low complexity" evidence="10">
    <location>
        <begin position="493"/>
        <end position="512"/>
    </location>
</feature>
<comment type="similarity">
    <text evidence="2">Belongs to the CEP162 family.</text>
</comment>
<feature type="coiled-coil region" evidence="9">
    <location>
        <begin position="914"/>
        <end position="955"/>
    </location>
</feature>
<keyword evidence="11" id="KW-1185">Reference proteome</keyword>
<evidence type="ECO:0000256" key="9">
    <source>
        <dbReference type="SAM" id="Coils"/>
    </source>
</evidence>
<accession>A0A8M1KMP0</accession>
<organism evidence="11 12">
    <name type="scientific">Clupea harengus</name>
    <name type="common">Atlantic herring</name>
    <dbReference type="NCBI Taxonomy" id="7950"/>
    <lineage>
        <taxon>Eukaryota</taxon>
        <taxon>Metazoa</taxon>
        <taxon>Chordata</taxon>
        <taxon>Craniata</taxon>
        <taxon>Vertebrata</taxon>
        <taxon>Euteleostomi</taxon>
        <taxon>Actinopterygii</taxon>
        <taxon>Neopterygii</taxon>
        <taxon>Teleostei</taxon>
        <taxon>Clupei</taxon>
        <taxon>Clupeiformes</taxon>
        <taxon>Clupeoidei</taxon>
        <taxon>Clupeidae</taxon>
        <taxon>Clupea</taxon>
    </lineage>
</organism>
<evidence type="ECO:0000313" key="12">
    <source>
        <dbReference type="RefSeq" id="XP_042565142.1"/>
    </source>
</evidence>
<evidence type="ECO:0000313" key="11">
    <source>
        <dbReference type="Proteomes" id="UP000515152"/>
    </source>
</evidence>
<evidence type="ECO:0000256" key="5">
    <source>
        <dbReference type="ARBA" id="ARBA00022701"/>
    </source>
</evidence>
<feature type="region of interest" description="Disordered" evidence="10">
    <location>
        <begin position="1254"/>
        <end position="1333"/>
    </location>
</feature>
<feature type="compositionally biased region" description="Basic residues" evidence="10">
    <location>
        <begin position="623"/>
        <end position="635"/>
    </location>
</feature>
<evidence type="ECO:0000256" key="2">
    <source>
        <dbReference type="ARBA" id="ARBA00009485"/>
    </source>
</evidence>
<dbReference type="Proteomes" id="UP000515152">
    <property type="component" value="Chromosome 11"/>
</dbReference>
<dbReference type="PANTHER" id="PTHR34031">
    <property type="entry name" value="CENTROSOMAL PROTEIN OF 162 KDA"/>
    <property type="match status" value="1"/>
</dbReference>
<feature type="compositionally biased region" description="Polar residues" evidence="10">
    <location>
        <begin position="556"/>
        <end position="569"/>
    </location>
</feature>
<dbReference type="GeneID" id="105910023"/>
<dbReference type="GO" id="GO:0034451">
    <property type="term" value="C:centriolar satellite"/>
    <property type="evidence" value="ECO:0007669"/>
    <property type="project" value="TreeGrafter"/>
</dbReference>
<keyword evidence="8" id="KW-0206">Cytoskeleton</keyword>
<keyword evidence="7 9" id="KW-0175">Coiled coil</keyword>
<dbReference type="KEGG" id="char:105910023"/>
<feature type="coiled-coil region" evidence="9">
    <location>
        <begin position="1200"/>
        <end position="1231"/>
    </location>
</feature>
<evidence type="ECO:0000256" key="6">
    <source>
        <dbReference type="ARBA" id="ARBA00022794"/>
    </source>
</evidence>
<dbReference type="OrthoDB" id="2157184at2759"/>
<protein>
    <recommendedName>
        <fullName evidence="3">Centrosomal protein of 162 kDa</fullName>
    </recommendedName>
</protein>
<feature type="compositionally biased region" description="Low complexity" evidence="10">
    <location>
        <begin position="1300"/>
        <end position="1313"/>
    </location>
</feature>
<dbReference type="PANTHER" id="PTHR34031:SF1">
    <property type="entry name" value="CENTROSOMAL PROTEIN OF 162 KDA"/>
    <property type="match status" value="1"/>
</dbReference>
<feature type="region of interest" description="Disordered" evidence="10">
    <location>
        <begin position="786"/>
        <end position="832"/>
    </location>
</feature>
<evidence type="ECO:0000256" key="7">
    <source>
        <dbReference type="ARBA" id="ARBA00023054"/>
    </source>
</evidence>
<keyword evidence="6" id="KW-0970">Cilium biogenesis/degradation</keyword>
<evidence type="ECO:0000256" key="8">
    <source>
        <dbReference type="ARBA" id="ARBA00023212"/>
    </source>
</evidence>
<proteinExistence type="inferred from homology"/>
<name>A0A8M1KMP0_CLUHA</name>
<dbReference type="GO" id="GO:0060271">
    <property type="term" value="P:cilium assembly"/>
    <property type="evidence" value="ECO:0007669"/>
    <property type="project" value="TreeGrafter"/>
</dbReference>
<dbReference type="RefSeq" id="XP_042565142.1">
    <property type="nucleotide sequence ID" value="XM_042709208.1"/>
</dbReference>
<feature type="compositionally biased region" description="Acidic residues" evidence="10">
    <location>
        <begin position="423"/>
        <end position="433"/>
    </location>
</feature>
<keyword evidence="5" id="KW-0493">Microtubule</keyword>
<dbReference type="InterPro" id="IPR038774">
    <property type="entry name" value="CEP162-like"/>
</dbReference>
<feature type="compositionally biased region" description="Basic residues" evidence="10">
    <location>
        <begin position="167"/>
        <end position="176"/>
    </location>
</feature>
<dbReference type="GO" id="GO:0005654">
    <property type="term" value="C:nucleoplasm"/>
    <property type="evidence" value="ECO:0007669"/>
    <property type="project" value="TreeGrafter"/>
</dbReference>
<evidence type="ECO:0000256" key="3">
    <source>
        <dbReference type="ARBA" id="ARBA00021406"/>
    </source>
</evidence>
<evidence type="ECO:0000256" key="4">
    <source>
        <dbReference type="ARBA" id="ARBA00022490"/>
    </source>
</evidence>
<comment type="subcellular location">
    <subcellularLocation>
        <location evidence="1">Cytoplasm</location>
        <location evidence="1">Cytoskeleton</location>
        <location evidence="1">Microtubule organizing center</location>
        <location evidence="1">Centrosome</location>
        <location evidence="1">Centriole</location>
    </subcellularLocation>
</comment>